<protein>
    <submittedName>
        <fullName evidence="1">Uncharacterized protein</fullName>
    </submittedName>
</protein>
<proteinExistence type="predicted"/>
<accession>A0A9Q3KMA5</accession>
<name>A0A9Q3KMA5_9BASI</name>
<dbReference type="AlphaFoldDB" id="A0A9Q3KMA5"/>
<sequence>MVRICCAYALELKDLDGLTHDWCTLLAALEIEYKTSISSSTNKNPAILEEGWNLKLPQDFFRKDLVDIHTTDSSFKGMIEKARNHVLRCMEDSFAYEKVKWDKSHTTPEFKVGNLVLVSTTNLNKIKIFKKLTDLFTKTFFSKALHGENAVELELSEELSNKNPTFPVRLINPYKDFDSETFPNIYLLLKHLLLNKLPKLSKKEN</sequence>
<evidence type="ECO:0000313" key="2">
    <source>
        <dbReference type="Proteomes" id="UP000765509"/>
    </source>
</evidence>
<keyword evidence="2" id="KW-1185">Reference proteome</keyword>
<evidence type="ECO:0000313" key="1">
    <source>
        <dbReference type="EMBL" id="MBW0583634.1"/>
    </source>
</evidence>
<dbReference type="EMBL" id="AVOT02115670">
    <property type="protein sequence ID" value="MBW0583634.1"/>
    <property type="molecule type" value="Genomic_DNA"/>
</dbReference>
<organism evidence="1 2">
    <name type="scientific">Austropuccinia psidii MF-1</name>
    <dbReference type="NCBI Taxonomy" id="1389203"/>
    <lineage>
        <taxon>Eukaryota</taxon>
        <taxon>Fungi</taxon>
        <taxon>Dikarya</taxon>
        <taxon>Basidiomycota</taxon>
        <taxon>Pucciniomycotina</taxon>
        <taxon>Pucciniomycetes</taxon>
        <taxon>Pucciniales</taxon>
        <taxon>Sphaerophragmiaceae</taxon>
        <taxon>Austropuccinia</taxon>
    </lineage>
</organism>
<comment type="caution">
    <text evidence="1">The sequence shown here is derived from an EMBL/GenBank/DDBJ whole genome shotgun (WGS) entry which is preliminary data.</text>
</comment>
<dbReference type="OrthoDB" id="3158924at2759"/>
<reference evidence="1" key="1">
    <citation type="submission" date="2021-03" db="EMBL/GenBank/DDBJ databases">
        <title>Draft genome sequence of rust myrtle Austropuccinia psidii MF-1, a brazilian biotype.</title>
        <authorList>
            <person name="Quecine M.C."/>
            <person name="Pachon D.M.R."/>
            <person name="Bonatelli M.L."/>
            <person name="Correr F.H."/>
            <person name="Franceschini L.M."/>
            <person name="Leite T.F."/>
            <person name="Margarido G.R.A."/>
            <person name="Almeida C.A."/>
            <person name="Ferrarezi J.A."/>
            <person name="Labate C.A."/>
        </authorList>
    </citation>
    <scope>NUCLEOTIDE SEQUENCE</scope>
    <source>
        <strain evidence="1">MF-1</strain>
    </source>
</reference>
<gene>
    <name evidence="1" type="ORF">O181_123349</name>
</gene>
<dbReference type="Proteomes" id="UP000765509">
    <property type="component" value="Unassembled WGS sequence"/>
</dbReference>